<evidence type="ECO:0000259" key="2">
    <source>
        <dbReference type="Pfam" id="PF11008"/>
    </source>
</evidence>
<dbReference type="AlphaFoldDB" id="A0A558D2Y3"/>
<dbReference type="PROSITE" id="PS51257">
    <property type="entry name" value="PROKAR_LIPOPROTEIN"/>
    <property type="match status" value="1"/>
</dbReference>
<feature type="chain" id="PRO_5021734067" evidence="1">
    <location>
        <begin position="26"/>
        <end position="148"/>
    </location>
</feature>
<evidence type="ECO:0000313" key="4">
    <source>
        <dbReference type="Proteomes" id="UP000317355"/>
    </source>
</evidence>
<evidence type="ECO:0000313" key="3">
    <source>
        <dbReference type="EMBL" id="TVT55359.1"/>
    </source>
</evidence>
<dbReference type="Pfam" id="PF11008">
    <property type="entry name" value="DUF2846"/>
    <property type="match status" value="1"/>
</dbReference>
<gene>
    <name evidence="3" type="ORF">FHK82_08445</name>
</gene>
<comment type="caution">
    <text evidence="3">The sequence shown here is derived from an EMBL/GenBank/DDBJ whole genome shotgun (WGS) entry which is preliminary data.</text>
</comment>
<evidence type="ECO:0000256" key="1">
    <source>
        <dbReference type="SAM" id="SignalP"/>
    </source>
</evidence>
<keyword evidence="1" id="KW-0732">Signal</keyword>
<reference evidence="3 4" key="1">
    <citation type="submission" date="2019-07" db="EMBL/GenBank/DDBJ databases">
        <title>The pathways for chlorine oxyanion respiration interact through the shared metabolite chlorate.</title>
        <authorList>
            <person name="Barnum T.P."/>
            <person name="Cheng Y."/>
            <person name="Hill K.A."/>
            <person name="Lucas L.N."/>
            <person name="Carlson H.K."/>
            <person name="Coates J.D."/>
        </authorList>
    </citation>
    <scope>NUCLEOTIDE SEQUENCE [LARGE SCALE GENOMIC DNA]</scope>
    <source>
        <strain evidence="3">BK-3</strain>
    </source>
</reference>
<dbReference type="InterPro" id="IPR022548">
    <property type="entry name" value="DUF2846"/>
</dbReference>
<dbReference type="InterPro" id="IPR016596">
    <property type="entry name" value="UCP012335"/>
</dbReference>
<organism evidence="3 4">
    <name type="scientific">Sedimenticola thiotaurini</name>
    <dbReference type="NCBI Taxonomy" id="1543721"/>
    <lineage>
        <taxon>Bacteria</taxon>
        <taxon>Pseudomonadati</taxon>
        <taxon>Pseudomonadota</taxon>
        <taxon>Gammaproteobacteria</taxon>
        <taxon>Chromatiales</taxon>
        <taxon>Sedimenticolaceae</taxon>
        <taxon>Sedimenticola</taxon>
    </lineage>
</organism>
<protein>
    <submittedName>
        <fullName evidence="3">DUF2846 domain-containing protein</fullName>
    </submittedName>
</protein>
<proteinExistence type="predicted"/>
<dbReference type="PIRSF" id="PIRSF012335">
    <property type="entry name" value="UCP012335"/>
    <property type="match status" value="1"/>
</dbReference>
<feature type="domain" description="DUF2846" evidence="2">
    <location>
        <begin position="39"/>
        <end position="117"/>
    </location>
</feature>
<name>A0A558D2Y3_9GAMM</name>
<feature type="signal peptide" evidence="1">
    <location>
        <begin position="1"/>
        <end position="25"/>
    </location>
</feature>
<sequence length="148" mass="16325">MKKLLLPIIASLYLLLTGCASVPMASIEKDTQAKQYITESNKANIYLYRNESFGAAIAMPVSLDGMVAGKTGAQTYFLWSVEPGEHEVTSLTENTAKIKINAVEGKNHFIWQEVKMGMWTARSQLHEVSEEIGKKGVGECKLADTEIK</sequence>
<dbReference type="EMBL" id="VMRY01000034">
    <property type="protein sequence ID" value="TVT55359.1"/>
    <property type="molecule type" value="Genomic_DNA"/>
</dbReference>
<accession>A0A558D2Y3</accession>
<dbReference type="Proteomes" id="UP000317355">
    <property type="component" value="Unassembled WGS sequence"/>
</dbReference>